<dbReference type="RefSeq" id="XP_001888116.1">
    <property type="nucleotide sequence ID" value="XM_001888081.1"/>
</dbReference>
<dbReference type="InParanoid" id="B0DW28"/>
<gene>
    <name evidence="2" type="ORF">LACBIDRAFT_312388</name>
</gene>
<dbReference type="EMBL" id="DS547141">
    <property type="protein sequence ID" value="EDR01240.1"/>
    <property type="molecule type" value="Genomic_DNA"/>
</dbReference>
<organism evidence="3">
    <name type="scientific">Laccaria bicolor (strain S238N-H82 / ATCC MYA-4686)</name>
    <name type="common">Bicoloured deceiver</name>
    <name type="synonym">Laccaria laccata var. bicolor</name>
    <dbReference type="NCBI Taxonomy" id="486041"/>
    <lineage>
        <taxon>Eukaryota</taxon>
        <taxon>Fungi</taxon>
        <taxon>Dikarya</taxon>
        <taxon>Basidiomycota</taxon>
        <taxon>Agaricomycotina</taxon>
        <taxon>Agaricomycetes</taxon>
        <taxon>Agaricomycetidae</taxon>
        <taxon>Agaricales</taxon>
        <taxon>Agaricineae</taxon>
        <taxon>Hydnangiaceae</taxon>
        <taxon>Laccaria</taxon>
    </lineage>
</organism>
<dbReference type="AlphaFoldDB" id="B0DW28"/>
<dbReference type="GeneID" id="6083750"/>
<feature type="compositionally biased region" description="Acidic residues" evidence="1">
    <location>
        <begin position="178"/>
        <end position="193"/>
    </location>
</feature>
<dbReference type="OrthoDB" id="3203159at2759"/>
<evidence type="ECO:0000256" key="1">
    <source>
        <dbReference type="SAM" id="MobiDB-lite"/>
    </source>
</evidence>
<evidence type="ECO:0000313" key="3">
    <source>
        <dbReference type="Proteomes" id="UP000001194"/>
    </source>
</evidence>
<keyword evidence="3" id="KW-1185">Reference proteome</keyword>
<accession>B0DW28</accession>
<reference evidence="2 3" key="1">
    <citation type="journal article" date="2008" name="Nature">
        <title>The genome of Laccaria bicolor provides insights into mycorrhizal symbiosis.</title>
        <authorList>
            <person name="Martin F."/>
            <person name="Aerts A."/>
            <person name="Ahren D."/>
            <person name="Brun A."/>
            <person name="Danchin E.G.J."/>
            <person name="Duchaussoy F."/>
            <person name="Gibon J."/>
            <person name="Kohler A."/>
            <person name="Lindquist E."/>
            <person name="Pereda V."/>
            <person name="Salamov A."/>
            <person name="Shapiro H.J."/>
            <person name="Wuyts J."/>
            <person name="Blaudez D."/>
            <person name="Buee M."/>
            <person name="Brokstein P."/>
            <person name="Canbaeck B."/>
            <person name="Cohen D."/>
            <person name="Courty P.E."/>
            <person name="Coutinho P.M."/>
            <person name="Delaruelle C."/>
            <person name="Detter J.C."/>
            <person name="Deveau A."/>
            <person name="DiFazio S."/>
            <person name="Duplessis S."/>
            <person name="Fraissinet-Tachet L."/>
            <person name="Lucic E."/>
            <person name="Frey-Klett P."/>
            <person name="Fourrey C."/>
            <person name="Feussner I."/>
            <person name="Gay G."/>
            <person name="Grimwood J."/>
            <person name="Hoegger P.J."/>
            <person name="Jain P."/>
            <person name="Kilaru S."/>
            <person name="Labbe J."/>
            <person name="Lin Y.C."/>
            <person name="Legue V."/>
            <person name="Le Tacon F."/>
            <person name="Marmeisse R."/>
            <person name="Melayah D."/>
            <person name="Montanini B."/>
            <person name="Muratet M."/>
            <person name="Nehls U."/>
            <person name="Niculita-Hirzel H."/>
            <person name="Oudot-Le Secq M.P."/>
            <person name="Peter M."/>
            <person name="Quesneville H."/>
            <person name="Rajashekar B."/>
            <person name="Reich M."/>
            <person name="Rouhier N."/>
            <person name="Schmutz J."/>
            <person name="Yin T."/>
            <person name="Chalot M."/>
            <person name="Henrissat B."/>
            <person name="Kuees U."/>
            <person name="Lucas S."/>
            <person name="Van de Peer Y."/>
            <person name="Podila G.K."/>
            <person name="Polle A."/>
            <person name="Pukkila P.J."/>
            <person name="Richardson P.M."/>
            <person name="Rouze P."/>
            <person name="Sanders I.R."/>
            <person name="Stajich J.E."/>
            <person name="Tunlid A."/>
            <person name="Tuskan G."/>
            <person name="Grigoriev I.V."/>
        </authorList>
    </citation>
    <scope>NUCLEOTIDE SEQUENCE [LARGE SCALE GENOMIC DNA]</scope>
    <source>
        <strain evidence="3">S238N-H82 / ATCC MYA-4686</strain>
    </source>
</reference>
<evidence type="ECO:0000313" key="2">
    <source>
        <dbReference type="EMBL" id="EDR01240.1"/>
    </source>
</evidence>
<proteinExistence type="predicted"/>
<feature type="region of interest" description="Disordered" evidence="1">
    <location>
        <begin position="166"/>
        <end position="193"/>
    </location>
</feature>
<dbReference type="KEGG" id="lbc:LACBIDRAFT_312388"/>
<dbReference type="HOGENOM" id="CLU_120286_0_0_1"/>
<dbReference type="Proteomes" id="UP000001194">
    <property type="component" value="Unassembled WGS sequence"/>
</dbReference>
<name>B0DW28_LACBS</name>
<sequence>MIKVVATSQYTMSRNRGILYKPGFPGQAEGACQSCILSGCWERTRNTQELINEIVEGAPSFWRSIITPHLFQDLEQLRLSVKFHEDSLLNMGGAKENTQQSPYNPFRNVHVNLVGWTKATSNPQFPKDDSNVSLHGMLDEKGARPCRHCGSRKHWDRDCKYTRKGEKRARANMVTTAAEDEQAQEDYDNAYYK</sequence>
<protein>
    <submittedName>
        <fullName evidence="2">Predicted protein</fullName>
    </submittedName>
</protein>